<evidence type="ECO:0000313" key="2">
    <source>
        <dbReference type="EMBL" id="OGN24662.1"/>
    </source>
</evidence>
<dbReference type="Gene3D" id="3.20.20.70">
    <property type="entry name" value="Aldolase class I"/>
    <property type="match status" value="1"/>
</dbReference>
<dbReference type="GO" id="GO:0016051">
    <property type="term" value="P:carbohydrate biosynthetic process"/>
    <property type="evidence" value="ECO:0007669"/>
    <property type="project" value="InterPro"/>
</dbReference>
<dbReference type="PANTHER" id="PTHR42966:SF3">
    <property type="entry name" value="BLR5971 PROTEIN"/>
    <property type="match status" value="1"/>
</dbReference>
<dbReference type="AlphaFoldDB" id="A0A1F8GGZ3"/>
<feature type="domain" description="PseI/NeuA/B-like" evidence="1">
    <location>
        <begin position="100"/>
        <end position="307"/>
    </location>
</feature>
<dbReference type="Pfam" id="PF03102">
    <property type="entry name" value="NeuB"/>
    <property type="match status" value="1"/>
</dbReference>
<sequence length="323" mass="36154">MSGSEVRIGDKVVRNDGNVFITAEIGINHNGFLHIAKSMIDLAIRTGCDAVKFQKRTVPVVYSEKDLAKPRQVNKEVLRNAVRRGVLSPEAVKRLESSDFDDSTNGDLKWALEFSEDEYADIDRYCRERGILWFASPWDEGSVDFLERFEVPCHKVASASLTDDGLLKHICGKGKPVILSTGMSDMEMIRHAVEVLGTEDLVLLHCTSVYPDSLNAGEKLLSMINLDCINTLRNEFPGVPVGFSSHDSGIMPSYAAAAMGVCMIEKHITIERSMWGTDQPGSIEPHELTNLCRMVKELQIARGDGRKIIYEEEREVIKKLRRK</sequence>
<dbReference type="InterPro" id="IPR051690">
    <property type="entry name" value="PseI-like"/>
</dbReference>
<dbReference type="GO" id="GO:0047444">
    <property type="term" value="F:N-acylneuraminate-9-phosphate synthase activity"/>
    <property type="evidence" value="ECO:0007669"/>
    <property type="project" value="TreeGrafter"/>
</dbReference>
<dbReference type="STRING" id="1802695.A3A13_01155"/>
<dbReference type="Proteomes" id="UP000178911">
    <property type="component" value="Unassembled WGS sequence"/>
</dbReference>
<protein>
    <recommendedName>
        <fullName evidence="1">PseI/NeuA/B-like domain-containing protein</fullName>
    </recommendedName>
</protein>
<dbReference type="PANTHER" id="PTHR42966">
    <property type="entry name" value="N-ACETYLNEURAMINATE SYNTHASE"/>
    <property type="match status" value="1"/>
</dbReference>
<reference evidence="2 3" key="1">
    <citation type="journal article" date="2016" name="Nat. Commun.">
        <title>Thousands of microbial genomes shed light on interconnected biogeochemical processes in an aquifer system.</title>
        <authorList>
            <person name="Anantharaman K."/>
            <person name="Brown C.T."/>
            <person name="Hug L.A."/>
            <person name="Sharon I."/>
            <person name="Castelle C.J."/>
            <person name="Probst A.J."/>
            <person name="Thomas B.C."/>
            <person name="Singh A."/>
            <person name="Wilkins M.J."/>
            <person name="Karaoz U."/>
            <person name="Brodie E.L."/>
            <person name="Williams K.H."/>
            <person name="Hubbard S.S."/>
            <person name="Banfield J.F."/>
        </authorList>
    </citation>
    <scope>NUCLEOTIDE SEQUENCE [LARGE SCALE GENOMIC DNA]</scope>
</reference>
<dbReference type="EMBL" id="MGKJ01000010">
    <property type="protein sequence ID" value="OGN24662.1"/>
    <property type="molecule type" value="Genomic_DNA"/>
</dbReference>
<proteinExistence type="predicted"/>
<dbReference type="SUPFAM" id="SSF51569">
    <property type="entry name" value="Aldolase"/>
    <property type="match status" value="1"/>
</dbReference>
<gene>
    <name evidence="2" type="ORF">A3A13_01155</name>
</gene>
<comment type="caution">
    <text evidence="2">The sequence shown here is derived from an EMBL/GenBank/DDBJ whole genome shotgun (WGS) entry which is preliminary data.</text>
</comment>
<organism evidence="2 3">
    <name type="scientific">Candidatus Yanofskybacteria bacterium RIFCSPLOWO2_01_FULL_43_22</name>
    <dbReference type="NCBI Taxonomy" id="1802695"/>
    <lineage>
        <taxon>Bacteria</taxon>
        <taxon>Candidatus Yanofskyibacteriota</taxon>
    </lineage>
</organism>
<evidence type="ECO:0000313" key="3">
    <source>
        <dbReference type="Proteomes" id="UP000178911"/>
    </source>
</evidence>
<name>A0A1F8GGZ3_9BACT</name>
<evidence type="ECO:0000259" key="1">
    <source>
        <dbReference type="Pfam" id="PF03102"/>
    </source>
</evidence>
<dbReference type="InterPro" id="IPR013132">
    <property type="entry name" value="PseI/NeuA/B-like_N"/>
</dbReference>
<accession>A0A1F8GGZ3</accession>
<dbReference type="InterPro" id="IPR013785">
    <property type="entry name" value="Aldolase_TIM"/>
</dbReference>